<dbReference type="STRING" id="1076596.A0U91_12990"/>
<sequence length="225" mass="24273">MGQIITLKAADGHEFSAYEAGHAEMPYALVVAQEIFGVNGHIRHVCDIFAEHGFHVIAPAVFDRAERGVELGYEKADIQTGLALRSQIPLAETLLDLEASAAALGKANVGIIGYCWGGLLAWEASCRTDRFAAAVSWYGGGIASRVDETPRCPVQLHFGEADTSIPHTDVSIIRAAHPEIEIYVYDGAGHGFGCSQRASFDPEAYKLAQKRSLAFLEEHLGAHAR</sequence>
<reference evidence="2 3" key="1">
    <citation type="submission" date="2016-03" db="EMBL/GenBank/DDBJ databases">
        <title>Acetic acid bacteria sequencing.</title>
        <authorList>
            <person name="Brandt J."/>
            <person name="Jakob F."/>
            <person name="Vogel R.F."/>
        </authorList>
    </citation>
    <scope>NUCLEOTIDE SEQUENCE [LARGE SCALE GENOMIC DNA]</scope>
    <source>
        <strain evidence="2 3">TMW2.1084</strain>
    </source>
</reference>
<name>A0A1U9LGL1_9PROT</name>
<dbReference type="SUPFAM" id="SSF53474">
    <property type="entry name" value="alpha/beta-Hydrolases"/>
    <property type="match status" value="1"/>
</dbReference>
<evidence type="ECO:0000259" key="1">
    <source>
        <dbReference type="Pfam" id="PF01738"/>
    </source>
</evidence>
<evidence type="ECO:0000313" key="2">
    <source>
        <dbReference type="EMBL" id="AQT05603.1"/>
    </source>
</evidence>
<dbReference type="GO" id="GO:0016787">
    <property type="term" value="F:hydrolase activity"/>
    <property type="evidence" value="ECO:0007669"/>
    <property type="project" value="InterPro"/>
</dbReference>
<dbReference type="InterPro" id="IPR051049">
    <property type="entry name" value="Dienelactone_hydrolase-like"/>
</dbReference>
<dbReference type="AlphaFoldDB" id="A0A1U9LGL1"/>
<protein>
    <submittedName>
        <fullName evidence="2">Carboxymethylenebutenolidase</fullName>
    </submittedName>
</protein>
<feature type="domain" description="Dienelactone hydrolase" evidence="1">
    <location>
        <begin position="18"/>
        <end position="219"/>
    </location>
</feature>
<dbReference type="Gene3D" id="3.40.50.1820">
    <property type="entry name" value="alpha/beta hydrolase"/>
    <property type="match status" value="1"/>
</dbReference>
<dbReference type="Proteomes" id="UP000189055">
    <property type="component" value="Chromosome"/>
</dbReference>
<accession>A0A1U9LGL1</accession>
<dbReference type="InterPro" id="IPR029058">
    <property type="entry name" value="AB_hydrolase_fold"/>
</dbReference>
<dbReference type="InterPro" id="IPR002925">
    <property type="entry name" value="Dienelactn_hydro"/>
</dbReference>
<dbReference type="EMBL" id="CP014687">
    <property type="protein sequence ID" value="AQT05603.1"/>
    <property type="molecule type" value="Genomic_DNA"/>
</dbReference>
<proteinExistence type="predicted"/>
<dbReference type="PANTHER" id="PTHR46623:SF6">
    <property type="entry name" value="ALPHA_BETA-HYDROLASES SUPERFAMILY PROTEIN"/>
    <property type="match status" value="1"/>
</dbReference>
<dbReference type="Pfam" id="PF01738">
    <property type="entry name" value="DLH"/>
    <property type="match status" value="1"/>
</dbReference>
<organism evidence="2 3">
    <name type="scientific">Acetobacter persici</name>
    <dbReference type="NCBI Taxonomy" id="1076596"/>
    <lineage>
        <taxon>Bacteria</taxon>
        <taxon>Pseudomonadati</taxon>
        <taxon>Pseudomonadota</taxon>
        <taxon>Alphaproteobacteria</taxon>
        <taxon>Acetobacterales</taxon>
        <taxon>Acetobacteraceae</taxon>
        <taxon>Acetobacter</taxon>
    </lineage>
</organism>
<dbReference type="RefSeq" id="WP_077931367.1">
    <property type="nucleotide sequence ID" value="NZ_CP014687.1"/>
</dbReference>
<dbReference type="PANTHER" id="PTHR46623">
    <property type="entry name" value="CARBOXYMETHYLENEBUTENOLIDASE-RELATED"/>
    <property type="match status" value="1"/>
</dbReference>
<dbReference type="KEGG" id="aper:A0U91_12990"/>
<gene>
    <name evidence="2" type="ORF">A0U91_12990</name>
</gene>
<evidence type="ECO:0000313" key="3">
    <source>
        <dbReference type="Proteomes" id="UP000189055"/>
    </source>
</evidence>